<keyword evidence="10" id="KW-1185">Reference proteome</keyword>
<evidence type="ECO:0000259" key="6">
    <source>
        <dbReference type="PROSITE" id="PS50020"/>
    </source>
</evidence>
<dbReference type="InterPro" id="IPR051583">
    <property type="entry name" value="YAP1"/>
</dbReference>
<dbReference type="SUPFAM" id="SSF51045">
    <property type="entry name" value="WW domain"/>
    <property type="match status" value="1"/>
</dbReference>
<evidence type="ECO:0000256" key="3">
    <source>
        <dbReference type="ARBA" id="ARBA00022490"/>
    </source>
</evidence>
<dbReference type="GO" id="GO:0005634">
    <property type="term" value="C:nucleus"/>
    <property type="evidence" value="ECO:0007669"/>
    <property type="project" value="UniProtKB-SubCell"/>
</dbReference>
<evidence type="ECO:0000313" key="9">
    <source>
        <dbReference type="EMBL" id="CAF1431334.1"/>
    </source>
</evidence>
<dbReference type="PANTHER" id="PTHR17616:SF8">
    <property type="entry name" value="TRANSCRIPTIONAL COACTIVATOR YORKIE"/>
    <property type="match status" value="1"/>
</dbReference>
<dbReference type="Pfam" id="PF00397">
    <property type="entry name" value="WW"/>
    <property type="match status" value="1"/>
</dbReference>
<evidence type="ECO:0000256" key="4">
    <source>
        <dbReference type="ARBA" id="ARBA00023242"/>
    </source>
</evidence>
<dbReference type="GO" id="GO:0035329">
    <property type="term" value="P:hippo signaling"/>
    <property type="evidence" value="ECO:0007669"/>
    <property type="project" value="TreeGrafter"/>
</dbReference>
<reference evidence="9" key="1">
    <citation type="submission" date="2021-02" db="EMBL/GenBank/DDBJ databases">
        <authorList>
            <person name="Nowell W R."/>
        </authorList>
    </citation>
    <scope>NUCLEOTIDE SEQUENCE</scope>
</reference>
<feature type="region of interest" description="Disordered" evidence="5">
    <location>
        <begin position="1"/>
        <end position="21"/>
    </location>
</feature>
<dbReference type="Proteomes" id="UP000663889">
    <property type="component" value="Unassembled WGS sequence"/>
</dbReference>
<evidence type="ECO:0000313" key="7">
    <source>
        <dbReference type="EMBL" id="CAF1174359.1"/>
    </source>
</evidence>
<comment type="subcellular location">
    <subcellularLocation>
        <location evidence="2">Cytoplasm</location>
    </subcellularLocation>
    <subcellularLocation>
        <location evidence="1">Nucleus</location>
    </subcellularLocation>
</comment>
<sequence length="184" mass="20701">MSTTNDQHVPIMSPPRRNNTTSRLTTRVGILNGDFAIVLSKHRVVFKIYNQNKLVKDEFLGMVFVDLNLNISYESAEQSIVLQHVRDIATIGLVYINPVDDIDSNNSQPNASTNLWSAIATTVISSYDALGPLPFDWQMFKMENGRMFFIDHANKRTTWIDPRSGKPSPSSDAQHELNQNGPLP</sequence>
<feature type="domain" description="WW" evidence="6">
    <location>
        <begin position="131"/>
        <end position="164"/>
    </location>
</feature>
<evidence type="ECO:0000256" key="2">
    <source>
        <dbReference type="ARBA" id="ARBA00004496"/>
    </source>
</evidence>
<accession>A0A815NCJ5</accession>
<dbReference type="GO" id="GO:0005737">
    <property type="term" value="C:cytoplasm"/>
    <property type="evidence" value="ECO:0007669"/>
    <property type="project" value="UniProtKB-SubCell"/>
</dbReference>
<dbReference type="GO" id="GO:0045944">
    <property type="term" value="P:positive regulation of transcription by RNA polymerase II"/>
    <property type="evidence" value="ECO:0007669"/>
    <property type="project" value="TreeGrafter"/>
</dbReference>
<gene>
    <name evidence="9" type="ORF">JXQ802_LOCUS36452</name>
    <name evidence="7" type="ORF">PYM288_LOCUS23447</name>
    <name evidence="8" type="ORF">SEV965_LOCUS24192</name>
</gene>
<evidence type="ECO:0000313" key="10">
    <source>
        <dbReference type="Proteomes" id="UP000663870"/>
    </source>
</evidence>
<dbReference type="PANTHER" id="PTHR17616">
    <property type="entry name" value="YES-ASSOCIATED PROTEIN YAP1 FAMILY MEMBER"/>
    <property type="match status" value="1"/>
</dbReference>
<feature type="compositionally biased region" description="Polar residues" evidence="5">
    <location>
        <begin position="167"/>
        <end position="184"/>
    </location>
</feature>
<dbReference type="EMBL" id="CAJNOH010001088">
    <property type="protein sequence ID" value="CAF1174359.1"/>
    <property type="molecule type" value="Genomic_DNA"/>
</dbReference>
<dbReference type="PROSITE" id="PS01159">
    <property type="entry name" value="WW_DOMAIN_1"/>
    <property type="match status" value="1"/>
</dbReference>
<dbReference type="GO" id="GO:0003713">
    <property type="term" value="F:transcription coactivator activity"/>
    <property type="evidence" value="ECO:0007669"/>
    <property type="project" value="TreeGrafter"/>
</dbReference>
<keyword evidence="3" id="KW-0963">Cytoplasm</keyword>
<dbReference type="EMBL" id="CAJNOU010001852">
    <property type="protein sequence ID" value="CAF1260063.1"/>
    <property type="molecule type" value="Genomic_DNA"/>
</dbReference>
<dbReference type="InterPro" id="IPR036020">
    <property type="entry name" value="WW_dom_sf"/>
</dbReference>
<keyword evidence="4" id="KW-0539">Nucleus</keyword>
<dbReference type="EMBL" id="CAJNOL010001872">
    <property type="protein sequence ID" value="CAF1431334.1"/>
    <property type="molecule type" value="Genomic_DNA"/>
</dbReference>
<evidence type="ECO:0000256" key="5">
    <source>
        <dbReference type="SAM" id="MobiDB-lite"/>
    </source>
</evidence>
<name>A0A815NCJ5_9BILA</name>
<evidence type="ECO:0000313" key="8">
    <source>
        <dbReference type="EMBL" id="CAF1260063.1"/>
    </source>
</evidence>
<dbReference type="Proteomes" id="UP000663870">
    <property type="component" value="Unassembled WGS sequence"/>
</dbReference>
<feature type="region of interest" description="Disordered" evidence="5">
    <location>
        <begin position="159"/>
        <end position="184"/>
    </location>
</feature>
<protein>
    <recommendedName>
        <fullName evidence="6">WW domain-containing protein</fullName>
    </recommendedName>
</protein>
<evidence type="ECO:0000256" key="1">
    <source>
        <dbReference type="ARBA" id="ARBA00004123"/>
    </source>
</evidence>
<dbReference type="CDD" id="cd00201">
    <property type="entry name" value="WW"/>
    <property type="match status" value="1"/>
</dbReference>
<comment type="caution">
    <text evidence="9">The sequence shown here is derived from an EMBL/GenBank/DDBJ whole genome shotgun (WGS) entry which is preliminary data.</text>
</comment>
<proteinExistence type="predicted"/>
<dbReference type="PROSITE" id="PS50020">
    <property type="entry name" value="WW_DOMAIN_2"/>
    <property type="match status" value="1"/>
</dbReference>
<dbReference type="SMART" id="SM00456">
    <property type="entry name" value="WW"/>
    <property type="match status" value="1"/>
</dbReference>
<organism evidence="9 10">
    <name type="scientific">Rotaria sordida</name>
    <dbReference type="NCBI Taxonomy" id="392033"/>
    <lineage>
        <taxon>Eukaryota</taxon>
        <taxon>Metazoa</taxon>
        <taxon>Spiralia</taxon>
        <taxon>Gnathifera</taxon>
        <taxon>Rotifera</taxon>
        <taxon>Eurotatoria</taxon>
        <taxon>Bdelloidea</taxon>
        <taxon>Philodinida</taxon>
        <taxon>Philodinidae</taxon>
        <taxon>Rotaria</taxon>
    </lineage>
</organism>
<dbReference type="Gene3D" id="2.20.70.10">
    <property type="match status" value="1"/>
</dbReference>
<feature type="non-terminal residue" evidence="9">
    <location>
        <position position="1"/>
    </location>
</feature>
<dbReference type="AlphaFoldDB" id="A0A815NCJ5"/>
<dbReference type="InterPro" id="IPR001202">
    <property type="entry name" value="WW_dom"/>
</dbReference>
<dbReference type="Proteomes" id="UP000663854">
    <property type="component" value="Unassembled WGS sequence"/>
</dbReference>